<accession>A0A401L7V1</accession>
<evidence type="ECO:0000256" key="1">
    <source>
        <dbReference type="SAM" id="MobiDB-lite"/>
    </source>
</evidence>
<keyword evidence="3" id="KW-1185">Reference proteome</keyword>
<name>A0A401L7V1_ASPAW</name>
<dbReference type="AlphaFoldDB" id="A0A401L7V1"/>
<dbReference type="Proteomes" id="UP000286921">
    <property type="component" value="Unassembled WGS sequence"/>
</dbReference>
<protein>
    <recommendedName>
        <fullName evidence="4">Myb-like domain-containing protein</fullName>
    </recommendedName>
</protein>
<organism evidence="2 3">
    <name type="scientific">Aspergillus awamori</name>
    <name type="common">Black koji mold</name>
    <dbReference type="NCBI Taxonomy" id="105351"/>
    <lineage>
        <taxon>Eukaryota</taxon>
        <taxon>Fungi</taxon>
        <taxon>Dikarya</taxon>
        <taxon>Ascomycota</taxon>
        <taxon>Pezizomycotina</taxon>
        <taxon>Eurotiomycetes</taxon>
        <taxon>Eurotiomycetidae</taxon>
        <taxon>Eurotiales</taxon>
        <taxon>Aspergillaceae</taxon>
        <taxon>Aspergillus</taxon>
    </lineage>
</organism>
<feature type="compositionally biased region" description="Low complexity" evidence="1">
    <location>
        <begin position="483"/>
        <end position="494"/>
    </location>
</feature>
<gene>
    <name evidence="2" type="ORF">AAWM_10484</name>
</gene>
<evidence type="ECO:0000313" key="3">
    <source>
        <dbReference type="Proteomes" id="UP000286921"/>
    </source>
</evidence>
<feature type="region of interest" description="Disordered" evidence="1">
    <location>
        <begin position="483"/>
        <end position="508"/>
    </location>
</feature>
<reference evidence="2 3" key="1">
    <citation type="submission" date="2016-09" db="EMBL/GenBank/DDBJ databases">
        <title>Aspergillus awamori IFM 58123T.</title>
        <authorList>
            <person name="Kusuya Y."/>
            <person name="Shimizu M."/>
            <person name="Takahashi H."/>
            <person name="Yaguchi T."/>
        </authorList>
    </citation>
    <scope>NUCLEOTIDE SEQUENCE [LARGE SCALE GENOMIC DNA]</scope>
    <source>
        <strain evidence="2 3">IFM 58123</strain>
    </source>
</reference>
<sequence>MSTFLFYKPNSNPNRYSRSERFSERHTVLSSDHSLNHRWSPSQNVSALPENMHSNDDNMHHLNTHQAATGRSAFMRADSLLSSNTSDSCGESVQDDIESLHSLFSEPATGSQSDFSEAHGVASTGGVLTQSIGDVFLAGPCNDERSVENTPQEIHSNHSSLDSSSCHQRSKGDSSPGAKPEASQLTCESVDFDNVAYFPSPQPMDTSLEGSVTFCAPTRSPALSTVLKKGRRSSILETQDDVKPSEHTSSYGKMLSGKNSPEPQFGSFHPGGKTDVPCCTSIAADAPKCLGSAAIPPLSEGHDRQPDTCTGTALLASVGSPQLQHTLHELAEEPLDNPRHPDVHYSEMPDCVGALGPDTVPNVCVIDLDELESYPPVSSPREFGVDAQDSLQHLSAEPKNFEVLLAAVPSDRLGPYTQFQTRQELSVNRAGDSVVPVHATGLQSNDPNAARRTPNSASLRPFPEGYLELDYVEIPQYRPLAKTKSSAKTLATTTNRPTPSCSHSEDTSRAWRLDGSSLSIDIQNASFPIGLGKSSFHVFDGQIIQTLTIVHGPVEAFPSQVPAPSTKGNKEKRIPTDSAAPLSSGQKQYLLDLREQGLTWNEIVAKFPGRKKAMLQAIYYTKVKELRNPTSRRQRRRRRPTPSTRSSRNRSRTQENTSRTAVRLEYRTENELRYSRYNLRSKRVR</sequence>
<comment type="caution">
    <text evidence="2">The sequence shown here is derived from an EMBL/GenBank/DDBJ whole genome shotgun (WGS) entry which is preliminary data.</text>
</comment>
<feature type="compositionally biased region" description="Polar residues" evidence="1">
    <location>
        <begin position="247"/>
        <end position="262"/>
    </location>
</feature>
<feature type="region of interest" description="Disordered" evidence="1">
    <location>
        <begin position="236"/>
        <end position="267"/>
    </location>
</feature>
<feature type="region of interest" description="Disordered" evidence="1">
    <location>
        <begin position="626"/>
        <end position="662"/>
    </location>
</feature>
<dbReference type="EMBL" id="BDHI01000029">
    <property type="protein sequence ID" value="GCB27599.1"/>
    <property type="molecule type" value="Genomic_DNA"/>
</dbReference>
<evidence type="ECO:0008006" key="4">
    <source>
        <dbReference type="Google" id="ProtNLM"/>
    </source>
</evidence>
<proteinExistence type="predicted"/>
<feature type="region of interest" description="Disordered" evidence="1">
    <location>
        <begin position="558"/>
        <end position="583"/>
    </location>
</feature>
<feature type="compositionally biased region" description="Basic residues" evidence="1">
    <location>
        <begin position="630"/>
        <end position="640"/>
    </location>
</feature>
<evidence type="ECO:0000313" key="2">
    <source>
        <dbReference type="EMBL" id="GCB27599.1"/>
    </source>
</evidence>
<feature type="compositionally biased region" description="Low complexity" evidence="1">
    <location>
        <begin position="157"/>
        <end position="167"/>
    </location>
</feature>
<feature type="region of interest" description="Disordered" evidence="1">
    <location>
        <begin position="143"/>
        <end position="184"/>
    </location>
</feature>